<feature type="domain" description="RWD" evidence="1">
    <location>
        <begin position="9"/>
        <end position="111"/>
    </location>
</feature>
<evidence type="ECO:0000259" key="1">
    <source>
        <dbReference type="PROSITE" id="PS50908"/>
    </source>
</evidence>
<keyword evidence="3" id="KW-1185">Reference proteome</keyword>
<dbReference type="Pfam" id="PF05773">
    <property type="entry name" value="RWD"/>
    <property type="match status" value="1"/>
</dbReference>
<gene>
    <name evidence="2" type="ORF">ATANTOWER_018805</name>
</gene>
<proteinExistence type="predicted"/>
<dbReference type="InterPro" id="IPR016135">
    <property type="entry name" value="UBQ-conjugating_enzyme/RWD"/>
</dbReference>
<name>A0ABU7BA12_9TELE</name>
<dbReference type="PANTHER" id="PTHR15955:SF8">
    <property type="entry name" value="RWD DOMAIN-CONTAINING PROTEIN 2B-RELATED"/>
    <property type="match status" value="1"/>
</dbReference>
<sequence length="111" mass="12458">MEWAESQLAEVELLTSMFPGQDELELTDQLALADLRSYVENSSSGDKPPPSRPRFFIKQRLDSSVMNGTEFILSCAYPSEYPSVLPEITVRKSLIGSSLTKTDVKPTLKFR</sequence>
<dbReference type="SUPFAM" id="SSF54495">
    <property type="entry name" value="UBC-like"/>
    <property type="match status" value="1"/>
</dbReference>
<comment type="caution">
    <text evidence="2">The sequence shown here is derived from an EMBL/GenBank/DDBJ whole genome shotgun (WGS) entry which is preliminary data.</text>
</comment>
<accession>A0ABU7BA12</accession>
<evidence type="ECO:0000313" key="3">
    <source>
        <dbReference type="Proteomes" id="UP001345963"/>
    </source>
</evidence>
<evidence type="ECO:0000313" key="2">
    <source>
        <dbReference type="EMBL" id="MED6246495.1"/>
    </source>
</evidence>
<dbReference type="Gene3D" id="3.10.110.10">
    <property type="entry name" value="Ubiquitin Conjugating Enzyme"/>
    <property type="match status" value="1"/>
</dbReference>
<protein>
    <recommendedName>
        <fullName evidence="1">RWD domain-containing protein</fullName>
    </recommendedName>
</protein>
<dbReference type="InterPro" id="IPR006575">
    <property type="entry name" value="RWD_dom"/>
</dbReference>
<reference evidence="2 3" key="1">
    <citation type="submission" date="2021-07" db="EMBL/GenBank/DDBJ databases">
        <authorList>
            <person name="Palmer J.M."/>
        </authorList>
    </citation>
    <scope>NUCLEOTIDE SEQUENCE [LARGE SCALE GENOMIC DNA]</scope>
    <source>
        <strain evidence="2 3">AT_MEX2019</strain>
        <tissue evidence="2">Muscle</tissue>
    </source>
</reference>
<dbReference type="PANTHER" id="PTHR15955">
    <property type="entry name" value="RWD DOMAIN CONTAINING PROTEIN 2"/>
    <property type="match status" value="1"/>
</dbReference>
<dbReference type="PROSITE" id="PS50908">
    <property type="entry name" value="RWD"/>
    <property type="match status" value="1"/>
</dbReference>
<organism evidence="2 3">
    <name type="scientific">Ataeniobius toweri</name>
    <dbReference type="NCBI Taxonomy" id="208326"/>
    <lineage>
        <taxon>Eukaryota</taxon>
        <taxon>Metazoa</taxon>
        <taxon>Chordata</taxon>
        <taxon>Craniata</taxon>
        <taxon>Vertebrata</taxon>
        <taxon>Euteleostomi</taxon>
        <taxon>Actinopterygii</taxon>
        <taxon>Neopterygii</taxon>
        <taxon>Teleostei</taxon>
        <taxon>Neoteleostei</taxon>
        <taxon>Acanthomorphata</taxon>
        <taxon>Ovalentaria</taxon>
        <taxon>Atherinomorphae</taxon>
        <taxon>Cyprinodontiformes</taxon>
        <taxon>Goodeidae</taxon>
        <taxon>Ataeniobius</taxon>
    </lineage>
</organism>
<dbReference type="EMBL" id="JAHUTI010043255">
    <property type="protein sequence ID" value="MED6246495.1"/>
    <property type="molecule type" value="Genomic_DNA"/>
</dbReference>
<dbReference type="Proteomes" id="UP001345963">
    <property type="component" value="Unassembled WGS sequence"/>
</dbReference>
<dbReference type="InterPro" id="IPR017359">
    <property type="entry name" value="Phi-like"/>
</dbReference>